<gene>
    <name evidence="1" type="ORF">KYE46_12760</name>
</gene>
<dbReference type="InterPro" id="IPR008318">
    <property type="entry name" value="UCP030820"/>
</dbReference>
<dbReference type="Pfam" id="PF06073">
    <property type="entry name" value="DUF934"/>
    <property type="match status" value="1"/>
</dbReference>
<accession>A0A8F6YC14</accession>
<dbReference type="AlphaFoldDB" id="A0A8F6YC14"/>
<dbReference type="RefSeq" id="WP_219000996.1">
    <property type="nucleotide sequence ID" value="NZ_CP079194.1"/>
</dbReference>
<evidence type="ECO:0000313" key="1">
    <source>
        <dbReference type="EMBL" id="QXT38800.1"/>
    </source>
</evidence>
<keyword evidence="2" id="KW-1185">Reference proteome</keyword>
<protein>
    <submittedName>
        <fullName evidence="1">DUF934 domain-containing protein</fullName>
    </submittedName>
</protein>
<reference evidence="1 2" key="1">
    <citation type="submission" date="2021-07" db="EMBL/GenBank/DDBJ databases">
        <title>A novel Jannaschia species isolated from marine dinoflagellate Ceratoperidinium margalefii.</title>
        <authorList>
            <person name="Jiang Y."/>
            <person name="Li Z."/>
        </authorList>
    </citation>
    <scope>NUCLEOTIDE SEQUENCE [LARGE SCALE GENOMIC DNA]</scope>
    <source>
        <strain evidence="1 2">J12C1-MA-4</strain>
    </source>
</reference>
<dbReference type="KEGG" id="gce:KYE46_12760"/>
<evidence type="ECO:0000313" key="2">
    <source>
        <dbReference type="Proteomes" id="UP000825009"/>
    </source>
</evidence>
<organism evidence="1 2">
    <name type="scientific">Gymnodinialimonas ceratoperidinii</name>
    <dbReference type="NCBI Taxonomy" id="2856823"/>
    <lineage>
        <taxon>Bacteria</taxon>
        <taxon>Pseudomonadati</taxon>
        <taxon>Pseudomonadota</taxon>
        <taxon>Alphaproteobacteria</taxon>
        <taxon>Rhodobacterales</taxon>
        <taxon>Paracoccaceae</taxon>
        <taxon>Gymnodinialimonas</taxon>
    </lineage>
</organism>
<sequence>MAQTIVTDTGFAPDDWNGCAAPLADGLPANATAVDVAPSDDVTLLADALTRLTMIRIGFPSSADGRGFTLARRLRAMGYRGRLRADGHVLADQYAMARRSGFDEVAIDAALAARQPEDQWLARADWRAHDYQARLRGASLARDNASRATGVA</sequence>
<dbReference type="Proteomes" id="UP000825009">
    <property type="component" value="Chromosome"/>
</dbReference>
<name>A0A8F6YC14_9RHOB</name>
<proteinExistence type="predicted"/>
<dbReference type="EMBL" id="CP079194">
    <property type="protein sequence ID" value="QXT38800.1"/>
    <property type="molecule type" value="Genomic_DNA"/>
</dbReference>